<feature type="compositionally biased region" description="Basic and acidic residues" evidence="1">
    <location>
        <begin position="324"/>
        <end position="335"/>
    </location>
</feature>
<feature type="compositionally biased region" description="Basic and acidic residues" evidence="1">
    <location>
        <begin position="367"/>
        <end position="381"/>
    </location>
</feature>
<proteinExistence type="predicted"/>
<dbReference type="KEGG" id="tpal:117642942"/>
<feature type="compositionally biased region" description="Acidic residues" evidence="1">
    <location>
        <begin position="635"/>
        <end position="650"/>
    </location>
</feature>
<feature type="compositionally biased region" description="Acidic residues" evidence="1">
    <location>
        <begin position="572"/>
        <end position="589"/>
    </location>
</feature>
<evidence type="ECO:0000313" key="2">
    <source>
        <dbReference type="Proteomes" id="UP000515158"/>
    </source>
</evidence>
<feature type="compositionally biased region" description="Basic and acidic residues" evidence="1">
    <location>
        <begin position="214"/>
        <end position="244"/>
    </location>
</feature>
<dbReference type="RefSeq" id="XP_034237470.1">
    <property type="nucleotide sequence ID" value="XM_034381579.1"/>
</dbReference>
<reference evidence="3" key="1">
    <citation type="submission" date="2025-08" db="UniProtKB">
        <authorList>
            <consortium name="RefSeq"/>
        </authorList>
    </citation>
    <scope>IDENTIFICATION</scope>
    <source>
        <tissue evidence="3">Total insect</tissue>
    </source>
</reference>
<evidence type="ECO:0000256" key="1">
    <source>
        <dbReference type="SAM" id="MobiDB-lite"/>
    </source>
</evidence>
<dbReference type="GeneID" id="117642942"/>
<evidence type="ECO:0000313" key="3">
    <source>
        <dbReference type="RefSeq" id="XP_034237470.1"/>
    </source>
</evidence>
<name>A0A6P8YKB1_THRPL</name>
<feature type="compositionally biased region" description="Basic and acidic residues" evidence="1">
    <location>
        <begin position="195"/>
        <end position="205"/>
    </location>
</feature>
<sequence length="741" mass="82958">MFCATKNLSTSKGNLIQAGDLFEIRGKVLHPFVPKNGTDFKEKTDYGQLHNGHLVRHWILALGTRDHIDHLLKEKLLRMPTRKSLPVPPEKASNFTMAGDPSNRDVTEAEKAVRTKGQRDAESKILNRLKATLENSNKTSKTNEDDEAEKKKETKSSSTEHDDKEEENKKETKSSNTEHDDKEEENKKGTKSSKTKHDDKEEKNKNKGTKSSKTKHDDKEEENKKETKSSKTKKHDDKEEENKKGTKSSKTKHDDKEEKNKGTKSSKTKHDDKEEENKKETKSSKTKKHDDKEEENKKGTKSSKTKHDDKEEKNKNKGTKSSKTKHDDKEEENRKGTKSSKTKHDDKEEENKKNKIGAKVNANTNENKSKTEKKEEDMNNDEKRCASCSSLFTIINEMKVDIEMIKEAVIGKKKKQQSHDHEGTIENQIAFDVNSPAALKSAGKFPEQISSGMLWCGQDVYVAVKKVDRKLLESSGLQAAVTGLMNLMFPMKAHLFGLKPKPNSGKIRLAECFVSSIHGLIDDYNARQGGSVNLKEADVRAKLRHTLSNSKVPENEKKETDEDKERNKKEGDDSEDDEGNPNSGDEDEEKNNGETGGDSEDNSHVDNSEDDDKNNGDGNGETDGDSKDNIHVDSSEDDDNNPNSGDEETIDNTGTNGGNYGGSKSSSESDSVSEDEDSGDSGDSETDVSGSVTDEEGKFKDMSGHDDQWQTEGQSLPDFFEATTEEHAAVNRRIRRKLLKH</sequence>
<feature type="region of interest" description="Disordered" evidence="1">
    <location>
        <begin position="82"/>
        <end position="381"/>
    </location>
</feature>
<feature type="compositionally biased region" description="Basic and acidic residues" evidence="1">
    <location>
        <begin position="251"/>
        <end position="261"/>
    </location>
</feature>
<feature type="compositionally biased region" description="Basic and acidic residues" evidence="1">
    <location>
        <begin position="553"/>
        <end position="571"/>
    </location>
</feature>
<feature type="compositionally biased region" description="Basic and acidic residues" evidence="1">
    <location>
        <begin position="268"/>
        <end position="298"/>
    </location>
</feature>
<feature type="compositionally biased region" description="Basic and acidic residues" evidence="1">
    <location>
        <begin position="695"/>
        <end position="708"/>
    </location>
</feature>
<protein>
    <submittedName>
        <fullName evidence="3">Uncharacterized protein DDB_G0290685-like</fullName>
    </submittedName>
</protein>
<gene>
    <name evidence="3" type="primary">LOC117642942</name>
</gene>
<feature type="compositionally biased region" description="Basic and acidic residues" evidence="1">
    <location>
        <begin position="624"/>
        <end position="634"/>
    </location>
</feature>
<keyword evidence="2" id="KW-1185">Reference proteome</keyword>
<feature type="compositionally biased region" description="Basic and acidic residues" evidence="1">
    <location>
        <begin position="305"/>
        <end position="315"/>
    </location>
</feature>
<dbReference type="InParanoid" id="A0A6P8YKB1"/>
<feature type="compositionally biased region" description="Basic and acidic residues" evidence="1">
    <location>
        <begin position="148"/>
        <end position="188"/>
    </location>
</feature>
<dbReference type="Proteomes" id="UP000515158">
    <property type="component" value="Unplaced"/>
</dbReference>
<feature type="compositionally biased region" description="Basic and acidic residues" evidence="1">
    <location>
        <begin position="342"/>
        <end position="353"/>
    </location>
</feature>
<feature type="compositionally biased region" description="Basic and acidic residues" evidence="1">
    <location>
        <begin position="102"/>
        <end position="125"/>
    </location>
</feature>
<feature type="compositionally biased region" description="Acidic residues" evidence="1">
    <location>
        <begin position="671"/>
        <end position="686"/>
    </location>
</feature>
<dbReference type="AlphaFoldDB" id="A0A6P8YKB1"/>
<organism evidence="3">
    <name type="scientific">Thrips palmi</name>
    <name type="common">Melon thrips</name>
    <dbReference type="NCBI Taxonomy" id="161013"/>
    <lineage>
        <taxon>Eukaryota</taxon>
        <taxon>Metazoa</taxon>
        <taxon>Ecdysozoa</taxon>
        <taxon>Arthropoda</taxon>
        <taxon>Hexapoda</taxon>
        <taxon>Insecta</taxon>
        <taxon>Pterygota</taxon>
        <taxon>Neoptera</taxon>
        <taxon>Paraneoptera</taxon>
        <taxon>Thysanoptera</taxon>
        <taxon>Terebrantia</taxon>
        <taxon>Thripoidea</taxon>
        <taxon>Thripidae</taxon>
        <taxon>Thrips</taxon>
    </lineage>
</organism>
<accession>A0A6P8YKB1</accession>
<feature type="region of interest" description="Disordered" evidence="1">
    <location>
        <begin position="544"/>
        <end position="717"/>
    </location>
</feature>